<dbReference type="EMBL" id="SMAS01000002">
    <property type="protein sequence ID" value="TCT36990.1"/>
    <property type="molecule type" value="Genomic_DNA"/>
</dbReference>
<evidence type="ECO:0000256" key="1">
    <source>
        <dbReference type="SAM" id="SignalP"/>
    </source>
</evidence>
<dbReference type="SUPFAM" id="SSF49401">
    <property type="entry name" value="Bacterial adhesins"/>
    <property type="match status" value="1"/>
</dbReference>
<reference evidence="2 3" key="1">
    <citation type="submission" date="2019-03" db="EMBL/GenBank/DDBJ databases">
        <title>Genomic analyses of the natural microbiome of Caenorhabditis elegans.</title>
        <authorList>
            <person name="Samuel B."/>
        </authorList>
    </citation>
    <scope>NUCLEOTIDE SEQUENCE [LARGE SCALE GENOMIC DNA]</scope>
    <source>
        <strain evidence="2 3">JUb102</strain>
    </source>
</reference>
<proteinExistence type="predicted"/>
<keyword evidence="1" id="KW-0732">Signal</keyword>
<evidence type="ECO:0000313" key="2">
    <source>
        <dbReference type="EMBL" id="TCT36990.1"/>
    </source>
</evidence>
<dbReference type="RefSeq" id="WP_036951064.1">
    <property type="nucleotide sequence ID" value="NZ_CABKTH010000024.1"/>
</dbReference>
<dbReference type="AlphaFoldDB" id="A0A4R3NNI8"/>
<feature type="chain" id="PRO_5020472482" evidence="1">
    <location>
        <begin position="26"/>
        <end position="328"/>
    </location>
</feature>
<dbReference type="OrthoDB" id="6455421at2"/>
<dbReference type="GO" id="GO:0007155">
    <property type="term" value="P:cell adhesion"/>
    <property type="evidence" value="ECO:0007669"/>
    <property type="project" value="InterPro"/>
</dbReference>
<dbReference type="GO" id="GO:0009289">
    <property type="term" value="C:pilus"/>
    <property type="evidence" value="ECO:0007669"/>
    <property type="project" value="InterPro"/>
</dbReference>
<dbReference type="Proteomes" id="UP000295055">
    <property type="component" value="Unassembled WGS sequence"/>
</dbReference>
<dbReference type="Gene3D" id="2.60.40.1090">
    <property type="entry name" value="Fimbrial-type adhesion domain"/>
    <property type="match status" value="1"/>
</dbReference>
<dbReference type="InterPro" id="IPR008966">
    <property type="entry name" value="Adhesion_dom_sf"/>
</dbReference>
<sequence>MTPYFNKVVSIIIISLSFLSFNALGAVANCKPAAGGTSIQQDIKFDITSNSSAITTGTQLATALSSFMSLQCDFTGSVATPNHVYFKNVVPQQTKTLLINSGVTVTQQSAIGGGTIATITNASVPNIDLGYWSQPSVGTAVNIGIMYNFAVLKGSNALKPFDTGNFLLGYHEDYQGKYIGAPVYAHIIGNLTLLCPTPEVSVTTSNGGTVGFGTISPKQMNAGEVVSRTFNIGMSVPQNCETGLNVSVRFEPNNNSILGNKYLDMGNGLQTVIKSNSTELEFNQNYAIGEIKPQAPVNVPYTATLSQISGRSITSGPFSKTIRVVVSY</sequence>
<gene>
    <name evidence="2" type="ORF">EC835_102455</name>
</gene>
<protein>
    <submittedName>
        <fullName evidence="2">Fimbrial protein</fullName>
    </submittedName>
</protein>
<organism evidence="2 3">
    <name type="scientific">Providencia alcalifaciens</name>
    <dbReference type="NCBI Taxonomy" id="126385"/>
    <lineage>
        <taxon>Bacteria</taxon>
        <taxon>Pseudomonadati</taxon>
        <taxon>Pseudomonadota</taxon>
        <taxon>Gammaproteobacteria</taxon>
        <taxon>Enterobacterales</taxon>
        <taxon>Morganellaceae</taxon>
        <taxon>Providencia</taxon>
    </lineage>
</organism>
<dbReference type="InterPro" id="IPR036937">
    <property type="entry name" value="Adhesion_dom_fimbrial_sf"/>
</dbReference>
<name>A0A4R3NNI8_9GAMM</name>
<evidence type="ECO:0000313" key="3">
    <source>
        <dbReference type="Proteomes" id="UP000295055"/>
    </source>
</evidence>
<accession>A0A4R3NNI8</accession>
<feature type="signal peptide" evidence="1">
    <location>
        <begin position="1"/>
        <end position="25"/>
    </location>
</feature>
<comment type="caution">
    <text evidence="2">The sequence shown here is derived from an EMBL/GenBank/DDBJ whole genome shotgun (WGS) entry which is preliminary data.</text>
</comment>